<protein>
    <submittedName>
        <fullName evidence="6">Unannotated protein</fullName>
    </submittedName>
</protein>
<dbReference type="Pfam" id="PF13280">
    <property type="entry name" value="WYL"/>
    <property type="match status" value="1"/>
</dbReference>
<accession>A0A6J7D7Q2</accession>
<gene>
    <name evidence="3" type="ORF">UFOPK2242_00027</name>
    <name evidence="4" type="ORF">UFOPK2925_00090</name>
    <name evidence="5" type="ORF">UFOPK2996_00032</name>
    <name evidence="6" type="ORF">UFOPK3317_00620</name>
    <name evidence="7" type="ORF">UFOPK4071_00008</name>
</gene>
<dbReference type="InterPro" id="IPR026881">
    <property type="entry name" value="WYL_dom"/>
</dbReference>
<dbReference type="InterPro" id="IPR057727">
    <property type="entry name" value="WCX_dom"/>
</dbReference>
<evidence type="ECO:0000313" key="6">
    <source>
        <dbReference type="EMBL" id="CAB4865168.1"/>
    </source>
</evidence>
<evidence type="ECO:0000313" key="3">
    <source>
        <dbReference type="EMBL" id="CAB4644305.1"/>
    </source>
</evidence>
<dbReference type="Pfam" id="PF25583">
    <property type="entry name" value="WCX"/>
    <property type="match status" value="1"/>
</dbReference>
<name>A0A6J7D7Q2_9ZZZZ</name>
<dbReference type="EMBL" id="CAFBLK010000086">
    <property type="protein sequence ID" value="CAB4865168.1"/>
    <property type="molecule type" value="Genomic_DNA"/>
</dbReference>
<dbReference type="PROSITE" id="PS52050">
    <property type="entry name" value="WYL"/>
    <property type="match status" value="1"/>
</dbReference>
<feature type="domain" description="WCX" evidence="2">
    <location>
        <begin position="237"/>
        <end position="314"/>
    </location>
</feature>
<feature type="domain" description="WYL" evidence="1">
    <location>
        <begin position="137"/>
        <end position="205"/>
    </location>
</feature>
<dbReference type="EMBL" id="CAEZZU010000005">
    <property type="protein sequence ID" value="CAB4767806.1"/>
    <property type="molecule type" value="Genomic_DNA"/>
</dbReference>
<evidence type="ECO:0000313" key="4">
    <source>
        <dbReference type="EMBL" id="CAB4767806.1"/>
    </source>
</evidence>
<sequence length="318" mass="34791">MTATPQRAERLLNLLALLVESRGGATLEEIGAESSLGYTATGESLRRAFERDKSALRAIGIEIIQSLDGDKARYRVAPEDFYLRDLGLDEDERAALRIAVSAVGLGDAAALAGLQKIGEHAIDGVTPLLQIPLDQNMGTIFSALRRREAIEFLYLGRERRVSPWGISSKFGHWYVVGKEEDREQEPSSSPEDGIRTFRSDRIQDLSATSEQALTNPPDGFKAEEHIANQPWQFGRDEPVLVTVRVASDHADALIQRLGSDISSTPGPDGHVDLEVWVTNIAGIQSVVLGMLEHAVIISPQEVRDSMISWLTALAEASQ</sequence>
<proteinExistence type="predicted"/>
<evidence type="ECO:0000313" key="5">
    <source>
        <dbReference type="EMBL" id="CAB4785013.1"/>
    </source>
</evidence>
<reference evidence="6" key="1">
    <citation type="submission" date="2020-05" db="EMBL/GenBank/DDBJ databases">
        <authorList>
            <person name="Chiriac C."/>
            <person name="Salcher M."/>
            <person name="Ghai R."/>
            <person name="Kavagutti S V."/>
        </authorList>
    </citation>
    <scope>NUCLEOTIDE SEQUENCE</scope>
</reference>
<dbReference type="PANTHER" id="PTHR34580">
    <property type="match status" value="1"/>
</dbReference>
<dbReference type="PANTHER" id="PTHR34580:SF3">
    <property type="entry name" value="PROTEIN PAFB"/>
    <property type="match status" value="1"/>
</dbReference>
<dbReference type="InterPro" id="IPR051534">
    <property type="entry name" value="CBASS_pafABC_assoc_protein"/>
</dbReference>
<evidence type="ECO:0000313" key="7">
    <source>
        <dbReference type="EMBL" id="CAB4999080.1"/>
    </source>
</evidence>
<dbReference type="EMBL" id="CAFAAH010000001">
    <property type="protein sequence ID" value="CAB4785013.1"/>
    <property type="molecule type" value="Genomic_DNA"/>
</dbReference>
<dbReference type="EMBL" id="CAFBPF010000001">
    <property type="protein sequence ID" value="CAB4999080.1"/>
    <property type="molecule type" value="Genomic_DNA"/>
</dbReference>
<dbReference type="EMBL" id="CAEZWM010000001">
    <property type="protein sequence ID" value="CAB4644305.1"/>
    <property type="molecule type" value="Genomic_DNA"/>
</dbReference>
<dbReference type="AlphaFoldDB" id="A0A6J7D7Q2"/>
<organism evidence="6">
    <name type="scientific">freshwater metagenome</name>
    <dbReference type="NCBI Taxonomy" id="449393"/>
    <lineage>
        <taxon>unclassified sequences</taxon>
        <taxon>metagenomes</taxon>
        <taxon>ecological metagenomes</taxon>
    </lineage>
</organism>
<evidence type="ECO:0000259" key="2">
    <source>
        <dbReference type="Pfam" id="PF25583"/>
    </source>
</evidence>
<evidence type="ECO:0000259" key="1">
    <source>
        <dbReference type="Pfam" id="PF13280"/>
    </source>
</evidence>